<dbReference type="PANTHER" id="PTHR22754">
    <property type="entry name" value="DISCO-INTERACTING PROTEIN 2 DIP2 -RELATED"/>
    <property type="match status" value="1"/>
</dbReference>
<gene>
    <name evidence="3" type="ORF">JM949_01910</name>
</gene>
<name>A0ABS1YAP2_9ACTN</name>
<dbReference type="RefSeq" id="WP_203146762.1">
    <property type="nucleotide sequence ID" value="NZ_JAEVHL010000004.1"/>
</dbReference>
<reference evidence="3 4" key="1">
    <citation type="submission" date="2021-01" db="EMBL/GenBank/DDBJ databases">
        <title>Draft genome sequence of Micromonospora sp. strain STR1s_6.</title>
        <authorList>
            <person name="Karlyshev A."/>
            <person name="Jawad R."/>
        </authorList>
    </citation>
    <scope>NUCLEOTIDE SEQUENCE [LARGE SCALE GENOMIC DNA]</scope>
    <source>
        <strain evidence="3 4">STR1S-6</strain>
    </source>
</reference>
<proteinExistence type="inferred from homology"/>
<dbReference type="Gene3D" id="3.30.300.30">
    <property type="match status" value="1"/>
</dbReference>
<evidence type="ECO:0000313" key="3">
    <source>
        <dbReference type="EMBL" id="MBM0274306.1"/>
    </source>
</evidence>
<evidence type="ECO:0000259" key="2">
    <source>
        <dbReference type="Pfam" id="PF23024"/>
    </source>
</evidence>
<dbReference type="Pfam" id="PF23024">
    <property type="entry name" value="AMP-dom_DIP2-like"/>
    <property type="match status" value="1"/>
</dbReference>
<dbReference type="InterPro" id="IPR025110">
    <property type="entry name" value="AMP-bd_C"/>
</dbReference>
<dbReference type="SUPFAM" id="SSF56801">
    <property type="entry name" value="Acetyl-CoA synthetase-like"/>
    <property type="match status" value="1"/>
</dbReference>
<keyword evidence="4" id="KW-1185">Reference proteome</keyword>
<feature type="domain" description="AMP-binding enzyme C-terminal" evidence="2">
    <location>
        <begin position="21"/>
        <end position="94"/>
    </location>
</feature>
<dbReference type="Proteomes" id="UP000622245">
    <property type="component" value="Unassembled WGS sequence"/>
</dbReference>
<evidence type="ECO:0000256" key="1">
    <source>
        <dbReference type="ARBA" id="ARBA00006432"/>
    </source>
</evidence>
<protein>
    <recommendedName>
        <fullName evidence="2">AMP-binding enzyme C-terminal domain-containing protein</fullName>
    </recommendedName>
</protein>
<dbReference type="PANTHER" id="PTHR22754:SF32">
    <property type="entry name" value="DISCO-INTERACTING PROTEIN 2"/>
    <property type="match status" value="1"/>
</dbReference>
<accession>A0ABS1YAP2</accession>
<comment type="caution">
    <text evidence="3">The sequence shown here is derived from an EMBL/GenBank/DDBJ whole genome shotgun (WGS) entry which is preliminary data.</text>
</comment>
<organism evidence="3 4">
    <name type="scientific">Micromonospora tarensis</name>
    <dbReference type="NCBI Taxonomy" id="2806100"/>
    <lineage>
        <taxon>Bacteria</taxon>
        <taxon>Bacillati</taxon>
        <taxon>Actinomycetota</taxon>
        <taxon>Actinomycetes</taxon>
        <taxon>Micromonosporales</taxon>
        <taxon>Micromonosporaceae</taxon>
        <taxon>Micromonospora</taxon>
    </lineage>
</organism>
<comment type="similarity">
    <text evidence="1">Belongs to the ATP-dependent AMP-binding enzyme family.</text>
</comment>
<dbReference type="InterPro" id="IPR045851">
    <property type="entry name" value="AMP-bd_C_sf"/>
</dbReference>
<sequence>MTVEEQVPAVRTGNVVAFGVNVDERERVVVVAEIRPEAATDLRGLRAAVRRVVAAQHDIHVHDVVFLRRGTMPKTTSGKLQRRTCRDRYHSGALIVVDDESDLVEGRRRERGA</sequence>
<dbReference type="EMBL" id="JAEVHL010000004">
    <property type="protein sequence ID" value="MBM0274306.1"/>
    <property type="molecule type" value="Genomic_DNA"/>
</dbReference>
<evidence type="ECO:0000313" key="4">
    <source>
        <dbReference type="Proteomes" id="UP000622245"/>
    </source>
</evidence>